<feature type="region of interest" description="Disordered" evidence="1">
    <location>
        <begin position="187"/>
        <end position="207"/>
    </location>
</feature>
<protein>
    <submittedName>
        <fullName evidence="2">Phage tail protein domain-containing protein</fullName>
    </submittedName>
</protein>
<proteinExistence type="predicted"/>
<dbReference type="AlphaFoldDB" id="A0A1I6PK90"/>
<gene>
    <name evidence="2" type="ORF">SAMN05444716_101557</name>
</gene>
<evidence type="ECO:0000256" key="1">
    <source>
        <dbReference type="SAM" id="MobiDB-lite"/>
    </source>
</evidence>
<organism evidence="2 3">
    <name type="scientific">Streptomyces harbinensis</name>
    <dbReference type="NCBI Taxonomy" id="1176198"/>
    <lineage>
        <taxon>Bacteria</taxon>
        <taxon>Bacillati</taxon>
        <taxon>Actinomycetota</taxon>
        <taxon>Actinomycetes</taxon>
        <taxon>Kitasatosporales</taxon>
        <taxon>Streptomycetaceae</taxon>
        <taxon>Streptomyces</taxon>
    </lineage>
</organism>
<reference evidence="3" key="1">
    <citation type="submission" date="2016-10" db="EMBL/GenBank/DDBJ databases">
        <authorList>
            <person name="Varghese N."/>
            <person name="Submissions S."/>
        </authorList>
    </citation>
    <scope>NUCLEOTIDE SEQUENCE [LARGE SCALE GENOMIC DNA]</scope>
    <source>
        <strain evidence="3">CGMCC 4.7047</strain>
    </source>
</reference>
<accession>A0A1I6PK90</accession>
<evidence type="ECO:0000313" key="2">
    <source>
        <dbReference type="EMBL" id="SFS40445.1"/>
    </source>
</evidence>
<sequence>MRGAYPRLPTPHPLLELLPAVYQEQDFVRRFTGALDEVLAPILLSLDNLPAHLHPRSAPEDFLRWLAGWVAVEVDEERPVNQRRAVVASAVTRHGRRGTRAGLAAAVRIETGVEPEIEESGAASWSPHPGGPVPGAARPWVTVRLRVADPDGFDRVGLEQVIAQEVPAHVPFRLEVLPVVTATADGAADRAGDGTADGTADGGGEGV</sequence>
<evidence type="ECO:0000313" key="3">
    <source>
        <dbReference type="Proteomes" id="UP000198873"/>
    </source>
</evidence>
<dbReference type="EMBL" id="FPAB01000001">
    <property type="protein sequence ID" value="SFS40445.1"/>
    <property type="molecule type" value="Genomic_DNA"/>
</dbReference>
<dbReference type="InterPro" id="IPR006521">
    <property type="entry name" value="Tail_protein_I"/>
</dbReference>
<dbReference type="InterPro" id="IPR011748">
    <property type="entry name" value="Unchr_phage_tail-like"/>
</dbReference>
<dbReference type="Proteomes" id="UP000198873">
    <property type="component" value="Unassembled WGS sequence"/>
</dbReference>
<name>A0A1I6PK90_9ACTN</name>
<dbReference type="NCBIfam" id="TIGR02242">
    <property type="entry name" value="tail_TIGR02242"/>
    <property type="match status" value="1"/>
</dbReference>
<dbReference type="Pfam" id="PF09684">
    <property type="entry name" value="Tail_P2_I"/>
    <property type="match status" value="1"/>
</dbReference>
<dbReference type="STRING" id="1176198.SAMN05444716_101557"/>
<dbReference type="RefSeq" id="WP_093842055.1">
    <property type="nucleotide sequence ID" value="NZ_FPAB01000001.1"/>
</dbReference>
<keyword evidence="3" id="KW-1185">Reference proteome</keyword>